<proteinExistence type="predicted"/>
<gene>
    <name evidence="1" type="ORF">BZL29_3482</name>
</gene>
<dbReference type="Proteomes" id="UP000188532">
    <property type="component" value="Unassembled WGS sequence"/>
</dbReference>
<name>A0A1V3XDX3_MYCKA</name>
<reference evidence="1 2" key="1">
    <citation type="submission" date="2017-02" db="EMBL/GenBank/DDBJ databases">
        <title>Complete genome sequences of Mycobacterium kansasii strains isolated from rhesus macaques.</title>
        <authorList>
            <person name="Panda A."/>
            <person name="Nagaraj S."/>
            <person name="Zhao X."/>
            <person name="Tettelin H."/>
            <person name="Detolla L.J."/>
        </authorList>
    </citation>
    <scope>NUCLEOTIDE SEQUENCE [LARGE SCALE GENOMIC DNA]</scope>
    <source>
        <strain evidence="1 2">11-3469</strain>
    </source>
</reference>
<evidence type="ECO:0000313" key="1">
    <source>
        <dbReference type="EMBL" id="OOK77372.1"/>
    </source>
</evidence>
<protein>
    <submittedName>
        <fullName evidence="1">Transferase domain protein</fullName>
    </submittedName>
</protein>
<dbReference type="EMBL" id="MVBN01000003">
    <property type="protein sequence ID" value="OOK77372.1"/>
    <property type="molecule type" value="Genomic_DNA"/>
</dbReference>
<comment type="caution">
    <text evidence="1">The sequence shown here is derived from an EMBL/GenBank/DDBJ whole genome shotgun (WGS) entry which is preliminary data.</text>
</comment>
<accession>A0A1V3XDX3</accession>
<sequence>MLTIAEAATAAAIPPTIAGNLGSEPVTSLRDSTVIAVVCPPTTDAGTSARR</sequence>
<evidence type="ECO:0000313" key="2">
    <source>
        <dbReference type="Proteomes" id="UP000188532"/>
    </source>
</evidence>
<dbReference type="GO" id="GO:0016740">
    <property type="term" value="F:transferase activity"/>
    <property type="evidence" value="ECO:0007669"/>
    <property type="project" value="UniProtKB-KW"/>
</dbReference>
<organism evidence="1 2">
    <name type="scientific">Mycobacterium kansasii</name>
    <dbReference type="NCBI Taxonomy" id="1768"/>
    <lineage>
        <taxon>Bacteria</taxon>
        <taxon>Bacillati</taxon>
        <taxon>Actinomycetota</taxon>
        <taxon>Actinomycetes</taxon>
        <taxon>Mycobacteriales</taxon>
        <taxon>Mycobacteriaceae</taxon>
        <taxon>Mycobacterium</taxon>
    </lineage>
</organism>
<keyword evidence="1" id="KW-0808">Transferase</keyword>
<dbReference type="AlphaFoldDB" id="A0A1V3XDX3"/>